<keyword evidence="2" id="KW-1185">Reference proteome</keyword>
<organism evidence="1 2">
    <name type="scientific">Necator americanus</name>
    <name type="common">Human hookworm</name>
    <dbReference type="NCBI Taxonomy" id="51031"/>
    <lineage>
        <taxon>Eukaryota</taxon>
        <taxon>Metazoa</taxon>
        <taxon>Ecdysozoa</taxon>
        <taxon>Nematoda</taxon>
        <taxon>Chromadorea</taxon>
        <taxon>Rhabditida</taxon>
        <taxon>Rhabditina</taxon>
        <taxon>Rhabditomorpha</taxon>
        <taxon>Strongyloidea</taxon>
        <taxon>Ancylostomatidae</taxon>
        <taxon>Bunostominae</taxon>
        <taxon>Necator</taxon>
    </lineage>
</organism>
<reference evidence="2" key="1">
    <citation type="journal article" date="2014" name="Nat. Genet.">
        <title>Genome of the human hookworm Necator americanus.</title>
        <authorList>
            <person name="Tang Y.T."/>
            <person name="Gao X."/>
            <person name="Rosa B.A."/>
            <person name="Abubucker S."/>
            <person name="Hallsworth-Pepin K."/>
            <person name="Martin J."/>
            <person name="Tyagi R."/>
            <person name="Heizer E."/>
            <person name="Zhang X."/>
            <person name="Bhonagiri-Palsikar V."/>
            <person name="Minx P."/>
            <person name="Warren W.C."/>
            <person name="Wang Q."/>
            <person name="Zhan B."/>
            <person name="Hotez P.J."/>
            <person name="Sternberg P.W."/>
            <person name="Dougall A."/>
            <person name="Gaze S.T."/>
            <person name="Mulvenna J."/>
            <person name="Sotillo J."/>
            <person name="Ranganathan S."/>
            <person name="Rabelo E.M."/>
            <person name="Wilson R.K."/>
            <person name="Felgner P.L."/>
            <person name="Bethony J."/>
            <person name="Hawdon J.M."/>
            <person name="Gasser R.B."/>
            <person name="Loukas A."/>
            <person name="Mitreva M."/>
        </authorList>
    </citation>
    <scope>NUCLEOTIDE SEQUENCE [LARGE SCALE GENOMIC DNA]</scope>
</reference>
<evidence type="ECO:0000313" key="1">
    <source>
        <dbReference type="EMBL" id="ETN68502.1"/>
    </source>
</evidence>
<sequence>MKSKVVRAYQAFQVHLACQVRHLCREYLVLLALPLDRVVLALLSLQVDLANKLHPVFQWGLERHRVQCALSAPLRLLVPQDQQHQCLQVVLACPGFLGSLEVLEVLAVQAIQAVHVDILCSLAPNWLRG</sequence>
<gene>
    <name evidence="1" type="ORF">NECAME_05585</name>
</gene>
<accession>W2SIB9</accession>
<dbReference type="Proteomes" id="UP000053676">
    <property type="component" value="Unassembled WGS sequence"/>
</dbReference>
<proteinExistence type="predicted"/>
<dbReference type="KEGG" id="nai:NECAME_05585"/>
<protein>
    <submittedName>
        <fullName evidence="1">Uncharacterized protein</fullName>
    </submittedName>
</protein>
<dbReference type="EMBL" id="KI669253">
    <property type="protein sequence ID" value="ETN68502.1"/>
    <property type="molecule type" value="Genomic_DNA"/>
</dbReference>
<evidence type="ECO:0000313" key="2">
    <source>
        <dbReference type="Proteomes" id="UP000053676"/>
    </source>
</evidence>
<dbReference type="AlphaFoldDB" id="W2SIB9"/>
<name>W2SIB9_NECAM</name>